<keyword evidence="2" id="KW-0560">Oxidoreductase</keyword>
<evidence type="ECO:0000313" key="3">
    <source>
        <dbReference type="EMBL" id="KES08647.1"/>
    </source>
</evidence>
<dbReference type="InterPro" id="IPR036291">
    <property type="entry name" value="NAD(P)-bd_dom_sf"/>
</dbReference>
<evidence type="ECO:0000313" key="4">
    <source>
        <dbReference type="Proteomes" id="UP000028341"/>
    </source>
</evidence>
<dbReference type="AlphaFoldDB" id="A0A081XYM4"/>
<accession>A0A081XYM4</accession>
<dbReference type="Gene3D" id="3.40.50.720">
    <property type="entry name" value="NAD(P)-binding Rossmann-like Domain"/>
    <property type="match status" value="1"/>
</dbReference>
<protein>
    <submittedName>
        <fullName evidence="3">Short-chain dehydrogenase</fullName>
    </submittedName>
</protein>
<dbReference type="PRINTS" id="PR00081">
    <property type="entry name" value="GDHRDH"/>
</dbReference>
<name>A0A081XYM4_STRTO</name>
<dbReference type="Pfam" id="PF13561">
    <property type="entry name" value="adh_short_C2"/>
    <property type="match status" value="1"/>
</dbReference>
<gene>
    <name evidence="3" type="ORF">BU52_00950</name>
</gene>
<dbReference type="RefSeq" id="WP_037926260.1">
    <property type="nucleotide sequence ID" value="NZ_JBFADL010000037.1"/>
</dbReference>
<comment type="caution">
    <text evidence="3">The sequence shown here is derived from an EMBL/GenBank/DDBJ whole genome shotgun (WGS) entry which is preliminary data.</text>
</comment>
<evidence type="ECO:0000256" key="1">
    <source>
        <dbReference type="ARBA" id="ARBA00006484"/>
    </source>
</evidence>
<reference evidence="3 4" key="1">
    <citation type="submission" date="2014-02" db="EMBL/GenBank/DDBJ databases">
        <title>The genome announcement of Streptomyces toyocaensis NRRL15009.</title>
        <authorList>
            <person name="Hong H.-J."/>
            <person name="Kwun M.J."/>
        </authorList>
    </citation>
    <scope>NUCLEOTIDE SEQUENCE [LARGE SCALE GENOMIC DNA]</scope>
    <source>
        <strain evidence="3 4">NRRL 15009</strain>
    </source>
</reference>
<keyword evidence="4" id="KW-1185">Reference proteome</keyword>
<dbReference type="GO" id="GO:0016491">
    <property type="term" value="F:oxidoreductase activity"/>
    <property type="evidence" value="ECO:0007669"/>
    <property type="project" value="UniProtKB-KW"/>
</dbReference>
<dbReference type="InterPro" id="IPR002347">
    <property type="entry name" value="SDR_fam"/>
</dbReference>
<dbReference type="PANTHER" id="PTHR43477">
    <property type="entry name" value="DIHYDROANTICAPSIN 7-DEHYDROGENASE"/>
    <property type="match status" value="1"/>
</dbReference>
<dbReference type="SUPFAM" id="SSF51735">
    <property type="entry name" value="NAD(P)-binding Rossmann-fold domains"/>
    <property type="match status" value="1"/>
</dbReference>
<dbReference type="PANTHER" id="PTHR43477:SF1">
    <property type="entry name" value="DIHYDROANTICAPSIN 7-DEHYDROGENASE"/>
    <property type="match status" value="1"/>
</dbReference>
<dbReference type="CDD" id="cd05233">
    <property type="entry name" value="SDR_c"/>
    <property type="match status" value="1"/>
</dbReference>
<dbReference type="eggNOG" id="COG1028">
    <property type="taxonomic scope" value="Bacteria"/>
</dbReference>
<sequence>MSQRTHVVVIGGTSGIGRHFARSCAERGDDVIITGRSEERTKSVAHEIGGRTRGLALELADPERIGSALAEVGRVDQLVLAALDRDHNTVRGYRPADAIRLLTVKLTGYTEVLHALAPRMTDDSAAVLIGGLASHRPYPGSTSVTTANGGIGALVRTLAVELSPIRVSALHPSIVSDTPFWSDKPAAREAAAAGALTRRPVTMEDCTHAIRFLLENRAINGVNLNIDGGEVLI</sequence>
<dbReference type="InterPro" id="IPR051122">
    <property type="entry name" value="SDR_DHRS6-like"/>
</dbReference>
<proteinExistence type="inferred from homology"/>
<comment type="similarity">
    <text evidence="1">Belongs to the short-chain dehydrogenases/reductases (SDR) family.</text>
</comment>
<dbReference type="STRING" id="55952.BU52_00950"/>
<dbReference type="Proteomes" id="UP000028341">
    <property type="component" value="Unassembled WGS sequence"/>
</dbReference>
<dbReference type="EMBL" id="JFCB01000001">
    <property type="protein sequence ID" value="KES08647.1"/>
    <property type="molecule type" value="Genomic_DNA"/>
</dbReference>
<evidence type="ECO:0000256" key="2">
    <source>
        <dbReference type="ARBA" id="ARBA00023002"/>
    </source>
</evidence>
<organism evidence="3 4">
    <name type="scientific">Streptomyces toyocaensis</name>
    <dbReference type="NCBI Taxonomy" id="55952"/>
    <lineage>
        <taxon>Bacteria</taxon>
        <taxon>Bacillati</taxon>
        <taxon>Actinomycetota</taxon>
        <taxon>Actinomycetes</taxon>
        <taxon>Kitasatosporales</taxon>
        <taxon>Streptomycetaceae</taxon>
        <taxon>Streptomyces</taxon>
    </lineage>
</organism>
<dbReference type="OrthoDB" id="9806974at2"/>